<dbReference type="AlphaFoldDB" id="A0AAJ3TMX4"/>
<proteinExistence type="predicted"/>
<reference evidence="1 2" key="1">
    <citation type="submission" date="2016-06" db="EMBL/GenBank/DDBJ databases">
        <authorList>
            <person name="Nicholson A.C."/>
        </authorList>
    </citation>
    <scope>NUCLEOTIDE SEQUENCE [LARGE SCALE GENOMIC DNA]</scope>
    <source>
        <strain evidence="1 2">G4123</strain>
    </source>
</reference>
<gene>
    <name evidence="1" type="ORF">BAY32_10135</name>
</gene>
<evidence type="ECO:0000313" key="2">
    <source>
        <dbReference type="Proteomes" id="UP000190816"/>
    </source>
</evidence>
<dbReference type="SUPFAM" id="SSF53756">
    <property type="entry name" value="UDP-Glycosyltransferase/glycogen phosphorylase"/>
    <property type="match status" value="1"/>
</dbReference>
<dbReference type="KEGG" id="ego:BBD34_06085"/>
<accession>A0AAJ3TMX4</accession>
<evidence type="ECO:0000313" key="1">
    <source>
        <dbReference type="EMBL" id="OPB73403.1"/>
    </source>
</evidence>
<organism evidence="1 2">
    <name type="scientific">Elizabethkingia ursingii</name>
    <dbReference type="NCBI Taxonomy" id="1756150"/>
    <lineage>
        <taxon>Bacteria</taxon>
        <taxon>Pseudomonadati</taxon>
        <taxon>Bacteroidota</taxon>
        <taxon>Flavobacteriia</taxon>
        <taxon>Flavobacteriales</taxon>
        <taxon>Weeksellaceae</taxon>
        <taxon>Elizabethkingia</taxon>
    </lineage>
</organism>
<dbReference type="RefSeq" id="WP_078402774.1">
    <property type="nucleotide sequence ID" value="NZ_CP016377.1"/>
</dbReference>
<dbReference type="Proteomes" id="UP000190816">
    <property type="component" value="Unassembled WGS sequence"/>
</dbReference>
<protein>
    <submittedName>
        <fullName evidence="1">Uncharacterized protein</fullName>
    </submittedName>
</protein>
<sequence>MEKNILIVHHTLGLGGGEKLVYELSKFYVKNNIKISIFIPNILHKEYYDDKLLDIGVKILRGSILPVKKNLISKYIFNNIYWRFYLKYFLKHRYDSIIFVNLSSASGYHRFFNHNKKMFWHVGNRAQYPQGHFDFDTNIFHNSGFKLVLINRYQKLEIEKQYGEISSEIIYIKLFENE</sequence>
<dbReference type="EMBL" id="MAIC01000016">
    <property type="protein sequence ID" value="OPB73403.1"/>
    <property type="molecule type" value="Genomic_DNA"/>
</dbReference>
<name>A0AAJ3TMX4_9FLAO</name>
<comment type="caution">
    <text evidence="1">The sequence shown here is derived from an EMBL/GenBank/DDBJ whole genome shotgun (WGS) entry which is preliminary data.</text>
</comment>